<proteinExistence type="predicted"/>
<comment type="caution">
    <text evidence="1">The sequence shown here is derived from an EMBL/GenBank/DDBJ whole genome shotgun (WGS) entry which is preliminary data.</text>
</comment>
<organism evidence="1 2">
    <name type="scientific">Chryseobacterium phosphatilyticum</name>
    <dbReference type="NCBI Taxonomy" id="475075"/>
    <lineage>
        <taxon>Bacteria</taxon>
        <taxon>Pseudomonadati</taxon>
        <taxon>Bacteroidota</taxon>
        <taxon>Flavobacteriia</taxon>
        <taxon>Flavobacteriales</taxon>
        <taxon>Weeksellaceae</taxon>
        <taxon>Chryseobacterium group</taxon>
        <taxon>Chryseobacterium</taxon>
    </lineage>
</organism>
<keyword evidence="2" id="KW-1185">Reference proteome</keyword>
<evidence type="ECO:0008006" key="3">
    <source>
        <dbReference type="Google" id="ProtNLM"/>
    </source>
</evidence>
<name>A0A316WV09_9FLAO</name>
<evidence type="ECO:0000313" key="2">
    <source>
        <dbReference type="Proteomes" id="UP000236594"/>
    </source>
</evidence>
<dbReference type="EMBL" id="PPED02000006">
    <property type="protein sequence ID" value="PWN65047.1"/>
    <property type="molecule type" value="Genomic_DNA"/>
</dbReference>
<evidence type="ECO:0000313" key="1">
    <source>
        <dbReference type="EMBL" id="PWN65047.1"/>
    </source>
</evidence>
<gene>
    <name evidence="1" type="ORF">C1631_020790</name>
</gene>
<reference evidence="1 2" key="1">
    <citation type="submission" date="2018-04" db="EMBL/GenBank/DDBJ databases">
        <title>Draft Genome Sequence of Phosphate-Solubilizing Chryseobacterium sp. ISE14 that is a Biocontrol and Plant Growth-Promoting Rhizobacterium Isolated from Cucumber.</title>
        <authorList>
            <person name="Jeong J.-J."/>
            <person name="Sang M.K."/>
            <person name="Choi I.-G."/>
            <person name="Kim K.D."/>
        </authorList>
    </citation>
    <scope>NUCLEOTIDE SEQUENCE [LARGE SCALE GENOMIC DNA]</scope>
    <source>
        <strain evidence="1 2">ISE14</strain>
    </source>
</reference>
<sequence>MNKYLNIFSFCKVIEGKENAIICDFQKKNIKYVPSSMVEVIKMLTTLPYAEVENTFSDQKYIFESYVNLLLVEKFAFFSDLRDEFTPISDTWESPQVINNAIIEYQFENYNITHLIEQLDDLNCQFLEIRFLDCGKEKLASIEEILQYCDDLVLRSIKIYIPYISQKGSLQIYHRLKKFKKLEAMVFYGSDRTKANYALQNILFTKKDMEYIRKKNFDDTDLIIDFEYYRESLQYNPYYNKKIGIDYLGNVKNCLKNESVFGNVNKNNIIQILKETDIKELWHVSHDMILGLKDDELRYNRLISNNLRKTSEGLYEIIN</sequence>
<protein>
    <recommendedName>
        <fullName evidence="3">Grasp-with-spasm system SPASM domain peptide maturase</fullName>
    </recommendedName>
</protein>
<dbReference type="Proteomes" id="UP000236594">
    <property type="component" value="Unassembled WGS sequence"/>
</dbReference>
<accession>A0A316WV09</accession>
<dbReference type="AlphaFoldDB" id="A0A316WV09"/>